<protein>
    <submittedName>
        <fullName evidence="1">Uncharacterized protein</fullName>
    </submittedName>
</protein>
<evidence type="ECO:0000313" key="2">
    <source>
        <dbReference type="Proteomes" id="UP000014174"/>
    </source>
</evidence>
<organism evidence="1 2">
    <name type="scientific">Arcticibacter svalbardensis MN12-7</name>
    <dbReference type="NCBI Taxonomy" id="1150600"/>
    <lineage>
        <taxon>Bacteria</taxon>
        <taxon>Pseudomonadati</taxon>
        <taxon>Bacteroidota</taxon>
        <taxon>Sphingobacteriia</taxon>
        <taxon>Sphingobacteriales</taxon>
        <taxon>Sphingobacteriaceae</taxon>
        <taxon>Arcticibacter</taxon>
    </lineage>
</organism>
<dbReference type="Proteomes" id="UP000014174">
    <property type="component" value="Unassembled WGS sequence"/>
</dbReference>
<dbReference type="EMBL" id="AQPN01000074">
    <property type="protein sequence ID" value="EOR94881.1"/>
    <property type="molecule type" value="Genomic_DNA"/>
</dbReference>
<dbReference type="AlphaFoldDB" id="R9GT38"/>
<accession>R9GT38</accession>
<keyword evidence="2" id="KW-1185">Reference proteome</keyword>
<gene>
    <name evidence="1" type="ORF">ADIARSV_1943</name>
</gene>
<reference evidence="1 2" key="1">
    <citation type="journal article" date="2013" name="Genome Announc.">
        <title>Draft Genome Sequence of Arcticibacter svalbardensis Strain MN12-7T, a Member of the Family Sphingobacteriaceae Isolated from an Arctic Soil Sample.</title>
        <authorList>
            <person name="Shivaji S."/>
            <person name="Ara S."/>
            <person name="Prasad S."/>
            <person name="Manasa B.P."/>
            <person name="Begum Z."/>
            <person name="Singh A."/>
            <person name="Kumar Pinnaka A."/>
        </authorList>
    </citation>
    <scope>NUCLEOTIDE SEQUENCE [LARGE SCALE GENOMIC DNA]</scope>
    <source>
        <strain evidence="1 2">MN12-7</strain>
    </source>
</reference>
<proteinExistence type="predicted"/>
<name>R9GT38_9SPHI</name>
<sequence length="44" mass="4656">MGADATKTDFSDPKAGATATAAIPAPNPLITLRRVILFFSFMVM</sequence>
<evidence type="ECO:0000313" key="1">
    <source>
        <dbReference type="EMBL" id="EOR94881.1"/>
    </source>
</evidence>
<comment type="caution">
    <text evidence="1">The sequence shown here is derived from an EMBL/GenBank/DDBJ whole genome shotgun (WGS) entry which is preliminary data.</text>
</comment>